<dbReference type="EMBL" id="JBHFFA010000004">
    <property type="protein sequence ID" value="KAL2628697.1"/>
    <property type="molecule type" value="Genomic_DNA"/>
</dbReference>
<keyword evidence="3" id="KW-1185">Reference proteome</keyword>
<name>A0ABD1YD84_9MARC</name>
<evidence type="ECO:0000313" key="2">
    <source>
        <dbReference type="EMBL" id="KAL2628697.1"/>
    </source>
</evidence>
<dbReference type="Proteomes" id="UP001605036">
    <property type="component" value="Unassembled WGS sequence"/>
</dbReference>
<gene>
    <name evidence="2" type="ORF">R1flu_013383</name>
</gene>
<feature type="region of interest" description="Disordered" evidence="1">
    <location>
        <begin position="76"/>
        <end position="103"/>
    </location>
</feature>
<dbReference type="AlphaFoldDB" id="A0ABD1YD84"/>
<organism evidence="2 3">
    <name type="scientific">Riccia fluitans</name>
    <dbReference type="NCBI Taxonomy" id="41844"/>
    <lineage>
        <taxon>Eukaryota</taxon>
        <taxon>Viridiplantae</taxon>
        <taxon>Streptophyta</taxon>
        <taxon>Embryophyta</taxon>
        <taxon>Marchantiophyta</taxon>
        <taxon>Marchantiopsida</taxon>
        <taxon>Marchantiidae</taxon>
        <taxon>Marchantiales</taxon>
        <taxon>Ricciaceae</taxon>
        <taxon>Riccia</taxon>
    </lineage>
</organism>
<accession>A0ABD1YD84</accession>
<reference evidence="2 3" key="1">
    <citation type="submission" date="2024-09" db="EMBL/GenBank/DDBJ databases">
        <title>Chromosome-scale assembly of Riccia fluitans.</title>
        <authorList>
            <person name="Paukszto L."/>
            <person name="Sawicki J."/>
            <person name="Karawczyk K."/>
            <person name="Piernik-Szablinska J."/>
            <person name="Szczecinska M."/>
            <person name="Mazdziarz M."/>
        </authorList>
    </citation>
    <scope>NUCLEOTIDE SEQUENCE [LARGE SCALE GENOMIC DNA]</scope>
    <source>
        <strain evidence="2">Rf_01</strain>
        <tissue evidence="2">Aerial parts of the thallus</tissue>
    </source>
</reference>
<protein>
    <submittedName>
        <fullName evidence="2">Uncharacterized protein</fullName>
    </submittedName>
</protein>
<comment type="caution">
    <text evidence="2">The sequence shown here is derived from an EMBL/GenBank/DDBJ whole genome shotgun (WGS) entry which is preliminary data.</text>
</comment>
<evidence type="ECO:0000256" key="1">
    <source>
        <dbReference type="SAM" id="MobiDB-lite"/>
    </source>
</evidence>
<sequence length="103" mass="11229">MGPLVLCPIEEIEGRAAEIRREHLAQTEGGSAPSFQYAQRLGDAIAGTPSVRSALSNRRPPCADLVVDFPGPSGMVTRSRLESQPAWSRISPHLPRRLPEDSR</sequence>
<evidence type="ECO:0000313" key="3">
    <source>
        <dbReference type="Proteomes" id="UP001605036"/>
    </source>
</evidence>
<proteinExistence type="predicted"/>